<comment type="catalytic activity">
    <reaction evidence="1">
        <text>Hydrolyzes the link between N-acetylmuramoyl residues and L-amino acid residues in certain cell-wall glycopeptides.</text>
        <dbReference type="EC" id="3.5.1.28"/>
    </reaction>
</comment>
<dbReference type="EC" id="3.5.1.28" evidence="3"/>
<keyword evidence="6" id="KW-0732">Signal</keyword>
<dbReference type="EMBL" id="MUYV01000008">
    <property type="protein sequence ID" value="OOS24507.1"/>
    <property type="molecule type" value="Genomic_DNA"/>
</dbReference>
<evidence type="ECO:0000256" key="1">
    <source>
        <dbReference type="ARBA" id="ARBA00001561"/>
    </source>
</evidence>
<dbReference type="PROSITE" id="PS51257">
    <property type="entry name" value="PROKAR_LIPOPROTEIN"/>
    <property type="match status" value="1"/>
</dbReference>
<comment type="similarity">
    <text evidence="2">Belongs to the N-acetylmuramoyl-L-alanine amidase 2 family.</text>
</comment>
<dbReference type="PANTHER" id="PTHR30417">
    <property type="entry name" value="N-ACETYLMURAMOYL-L-ALANINE AMIDASE AMID"/>
    <property type="match status" value="1"/>
</dbReference>
<evidence type="ECO:0000256" key="4">
    <source>
        <dbReference type="ARBA" id="ARBA00022801"/>
    </source>
</evidence>
<name>A0A1T0CQ78_9GAMM</name>
<dbReference type="Gene3D" id="3.40.80.10">
    <property type="entry name" value="Peptidoglycan recognition protein-like"/>
    <property type="match status" value="1"/>
</dbReference>
<dbReference type="FunFam" id="3.40.80.10:FF:000003">
    <property type="entry name" value="N-acetylmuramoyl-L-alanine amidase"/>
    <property type="match status" value="1"/>
</dbReference>
<dbReference type="Pfam" id="PF01471">
    <property type="entry name" value="PG_binding_1"/>
    <property type="match status" value="1"/>
</dbReference>
<dbReference type="AlphaFoldDB" id="A0A1T0CQ78"/>
<dbReference type="Pfam" id="PF01510">
    <property type="entry name" value="Amidase_2"/>
    <property type="match status" value="1"/>
</dbReference>
<organism evidence="8 9">
    <name type="scientific">Moraxella porci DSM 25326</name>
    <dbReference type="NCBI Taxonomy" id="573983"/>
    <lineage>
        <taxon>Bacteria</taxon>
        <taxon>Pseudomonadati</taxon>
        <taxon>Pseudomonadota</taxon>
        <taxon>Gammaproteobacteria</taxon>
        <taxon>Moraxellales</taxon>
        <taxon>Moraxellaceae</taxon>
        <taxon>Moraxella</taxon>
    </lineage>
</organism>
<dbReference type="InterPro" id="IPR002502">
    <property type="entry name" value="Amidase_domain"/>
</dbReference>
<evidence type="ECO:0000256" key="6">
    <source>
        <dbReference type="SAM" id="SignalP"/>
    </source>
</evidence>
<dbReference type="Proteomes" id="UP000190683">
    <property type="component" value="Unassembled WGS sequence"/>
</dbReference>
<dbReference type="CDD" id="cd06583">
    <property type="entry name" value="PGRP"/>
    <property type="match status" value="1"/>
</dbReference>
<dbReference type="InterPro" id="IPR002477">
    <property type="entry name" value="Peptidoglycan-bd-like"/>
</dbReference>
<feature type="chain" id="PRO_5013001318" description="N-acetylmuramoyl-L-alanine amidase" evidence="6">
    <location>
        <begin position="18"/>
        <end position="280"/>
    </location>
</feature>
<proteinExistence type="inferred from homology"/>
<sequence length="280" mass="31641">MKSIIYTAMLSCGLLLGGCVGTQFVVDQTHTAQGQSERIEYIVLHYTAENDENSLAVLTTGQVSSHYLIPTGQDRRIYQLVDDHKKAWHAGASHFRGKTALNDISIGIEIVNAGVHAAYRGRRGYLPHEAYVDYEPQQIAKVAELLTTLIARYDIPATNILAHSDIAPSRKIDPGAKFPWAYLYHTHGIGAWYDEQDKSSYLAQLNDEVMADMPISQIKAELRRYGYQINDSEEWDRSSQDVVYAFQLHFRPQRPTGVMDVETLAILRALNHKYRSTPQM</sequence>
<evidence type="ECO:0000256" key="3">
    <source>
        <dbReference type="ARBA" id="ARBA00011901"/>
    </source>
</evidence>
<dbReference type="PANTHER" id="PTHR30417:SF1">
    <property type="entry name" value="N-ACETYLMURAMOYL-L-ALANINE AMIDASE AMID"/>
    <property type="match status" value="1"/>
</dbReference>
<evidence type="ECO:0000313" key="9">
    <source>
        <dbReference type="Proteomes" id="UP000190683"/>
    </source>
</evidence>
<dbReference type="InterPro" id="IPR036365">
    <property type="entry name" value="PGBD-like_sf"/>
</dbReference>
<dbReference type="RefSeq" id="WP_078318005.1">
    <property type="nucleotide sequence ID" value="NZ_MUYV01000008.1"/>
</dbReference>
<evidence type="ECO:0000256" key="5">
    <source>
        <dbReference type="ARBA" id="ARBA00023316"/>
    </source>
</evidence>
<dbReference type="SUPFAM" id="SSF55846">
    <property type="entry name" value="N-acetylmuramoyl-L-alanine amidase-like"/>
    <property type="match status" value="1"/>
</dbReference>
<feature type="signal peptide" evidence="6">
    <location>
        <begin position="1"/>
        <end position="17"/>
    </location>
</feature>
<dbReference type="InterPro" id="IPR036505">
    <property type="entry name" value="Amidase/PGRP_sf"/>
</dbReference>
<keyword evidence="9" id="KW-1185">Reference proteome</keyword>
<dbReference type="GO" id="GO:0008745">
    <property type="term" value="F:N-acetylmuramoyl-L-alanine amidase activity"/>
    <property type="evidence" value="ECO:0007669"/>
    <property type="project" value="UniProtKB-EC"/>
</dbReference>
<dbReference type="GO" id="GO:0009254">
    <property type="term" value="P:peptidoglycan turnover"/>
    <property type="evidence" value="ECO:0007669"/>
    <property type="project" value="TreeGrafter"/>
</dbReference>
<dbReference type="SUPFAM" id="SSF47090">
    <property type="entry name" value="PGBD-like"/>
    <property type="match status" value="1"/>
</dbReference>
<protein>
    <recommendedName>
        <fullName evidence="3">N-acetylmuramoyl-L-alanine amidase</fullName>
        <ecNumber evidence="3">3.5.1.28</ecNumber>
    </recommendedName>
</protein>
<dbReference type="InterPro" id="IPR036366">
    <property type="entry name" value="PGBDSf"/>
</dbReference>
<evidence type="ECO:0000256" key="2">
    <source>
        <dbReference type="ARBA" id="ARBA00007553"/>
    </source>
</evidence>
<dbReference type="Gene3D" id="1.10.101.10">
    <property type="entry name" value="PGBD-like superfamily/PGBD"/>
    <property type="match status" value="1"/>
</dbReference>
<dbReference type="GO" id="GO:0071555">
    <property type="term" value="P:cell wall organization"/>
    <property type="evidence" value="ECO:0007669"/>
    <property type="project" value="UniProtKB-KW"/>
</dbReference>
<dbReference type="SMART" id="SM00644">
    <property type="entry name" value="Ami_2"/>
    <property type="match status" value="1"/>
</dbReference>
<accession>A0A1T0CQ78</accession>
<feature type="domain" description="N-acetylmuramoyl-L-alanine amidase" evidence="7">
    <location>
        <begin position="27"/>
        <end position="175"/>
    </location>
</feature>
<evidence type="ECO:0000313" key="8">
    <source>
        <dbReference type="EMBL" id="OOS24507.1"/>
    </source>
</evidence>
<keyword evidence="5" id="KW-0961">Cell wall biogenesis/degradation</keyword>
<comment type="caution">
    <text evidence="8">The sequence shown here is derived from an EMBL/GenBank/DDBJ whole genome shotgun (WGS) entry which is preliminary data.</text>
</comment>
<reference evidence="8 9" key="1">
    <citation type="submission" date="2017-02" db="EMBL/GenBank/DDBJ databases">
        <title>Draft genome sequence of Moraxella porci CCUG 54912T type strain.</title>
        <authorList>
            <person name="Salva-Serra F."/>
            <person name="Engstrom-Jakobsson H."/>
            <person name="Thorell K."/>
            <person name="Jaen-Luchoro D."/>
            <person name="Gonzales-Siles L."/>
            <person name="Karlsson R."/>
            <person name="Yazdan S."/>
            <person name="Boulund F."/>
            <person name="Johnning A."/>
            <person name="Engstrand L."/>
            <person name="Kristiansson E."/>
            <person name="Moore E."/>
        </authorList>
    </citation>
    <scope>NUCLEOTIDE SEQUENCE [LARGE SCALE GENOMIC DNA]</scope>
    <source>
        <strain evidence="8 9">CCUG 54912</strain>
    </source>
</reference>
<evidence type="ECO:0000259" key="7">
    <source>
        <dbReference type="SMART" id="SM00644"/>
    </source>
</evidence>
<gene>
    <name evidence="8" type="ORF">B0681_06840</name>
</gene>
<dbReference type="GO" id="GO:0009253">
    <property type="term" value="P:peptidoglycan catabolic process"/>
    <property type="evidence" value="ECO:0007669"/>
    <property type="project" value="InterPro"/>
</dbReference>
<keyword evidence="4" id="KW-0378">Hydrolase</keyword>
<dbReference type="InterPro" id="IPR051206">
    <property type="entry name" value="NAMLAA_amidase_2"/>
</dbReference>